<dbReference type="Proteomes" id="UP001054252">
    <property type="component" value="Unassembled WGS sequence"/>
</dbReference>
<dbReference type="InterPro" id="IPR027417">
    <property type="entry name" value="P-loop_NTPase"/>
</dbReference>
<dbReference type="PRINTS" id="PR00364">
    <property type="entry name" value="DISEASERSIST"/>
</dbReference>
<dbReference type="GO" id="GO:0005524">
    <property type="term" value="F:ATP binding"/>
    <property type="evidence" value="ECO:0007669"/>
    <property type="project" value="UniProtKB-KW"/>
</dbReference>
<comment type="caution">
    <text evidence="10">The sequence shown here is derived from an EMBL/GenBank/DDBJ whole genome shotgun (WGS) entry which is preliminary data.</text>
</comment>
<dbReference type="GO" id="GO:0006952">
    <property type="term" value="P:defense response"/>
    <property type="evidence" value="ECO:0007669"/>
    <property type="project" value="UniProtKB-KW"/>
</dbReference>
<feature type="domain" description="NB-ARC" evidence="6">
    <location>
        <begin position="172"/>
        <end position="348"/>
    </location>
</feature>
<evidence type="ECO:0000256" key="5">
    <source>
        <dbReference type="ARBA" id="ARBA00022840"/>
    </source>
</evidence>
<dbReference type="Gene3D" id="1.10.10.10">
    <property type="entry name" value="Winged helix-like DNA-binding domain superfamily/Winged helix DNA-binding domain"/>
    <property type="match status" value="1"/>
</dbReference>
<dbReference type="GO" id="GO:0051707">
    <property type="term" value="P:response to other organism"/>
    <property type="evidence" value="ECO:0007669"/>
    <property type="project" value="UniProtKB-ARBA"/>
</dbReference>
<evidence type="ECO:0000259" key="6">
    <source>
        <dbReference type="Pfam" id="PF00931"/>
    </source>
</evidence>
<dbReference type="Gene3D" id="3.80.10.10">
    <property type="entry name" value="Ribonuclease Inhibitor"/>
    <property type="match status" value="1"/>
</dbReference>
<evidence type="ECO:0000256" key="2">
    <source>
        <dbReference type="ARBA" id="ARBA00022737"/>
    </source>
</evidence>
<sequence>MADPVLTAVVDVTIKKLISAIADQINLAVSWKEELRRLKYRLTMIRALLQDAGERQVTNATVKLWLERLRDAASDADDLLDEVAYENLKRKIEIQNHMTRKVCYFFSLSNPLIFQMKIAKKIKNIIASVDDINKEAQGFGLQPNLVGQGVEQRRGNPQTTSFCDVSRVVGRDDDLSRVVALLTESTNQLPLCVISIIGMGGLGKTTLAQSVCNNEHIKKDFAKIMWVCVSENFDVKKILKEMLESVTEGDCGNITNMDTVIRKIQKKLAGENYLLILDDVWNLERQKWEELRRSLLGIGNNWRSRIVVTTREESVASTMETFPEHKHYPKELEDVECLSIIKQRAFGKSPIPLDLEPIGREIAKKCRGVPLVANVIGGILRNNMSKDYWLSIKNMNAWELPEGEARILSILKLSFDRLPEPALKQCFAFCSIFPKDYVMPRKMLIEFWMAEGFIQSSEGSSKSMEDIGNEYFNDLLSYSLFQDVKSDSILKDLTCKMHDLIHDLAQSVSKHKTVILETTYERSIPNNVQHLNLIYGWEMVPTILEDVAQNLHTLFSKHDFSSGMQTDLRRLRVLNLCDADIEELPFYFDNMKSLRFMDCKYLKMPFEGIGYLINLRHIHFADEGTMPANIGRLTSLQTLGSFYVGTRKGLTIEELGNLSRLKGSLKIWNLELVKDKSEAKLAKLHEKAIDELELWWKFNRSELELEGNHDEEVLEGLQPHPNVQRLVILYYGGKNLPAWMSNNELFSPNNFNLVELTIGRCRKLNSIPVINGLSSLKQLSILACAELTSISDIAFEKMSLEKILICNCPKLKSLGATCLPLGLKELRIGGFSEEVEECLDFSFIHHIHASLEKLSLQDWEKRTQLPHQIQHLTALKELEIRSFSKLDVLPEWLGNLSSLESLAIENCRNLECLPSAEAIRRLTKLKELRIRVCPVLERAIKIGAEWPKISHLPNMD</sequence>
<dbReference type="EMBL" id="BPVZ01000130">
    <property type="protein sequence ID" value="GKV38786.1"/>
    <property type="molecule type" value="Genomic_DNA"/>
</dbReference>
<dbReference type="InterPro" id="IPR036388">
    <property type="entry name" value="WH-like_DNA-bd_sf"/>
</dbReference>
<reference evidence="10 11" key="1">
    <citation type="journal article" date="2021" name="Commun. Biol.">
        <title>The genome of Shorea leprosula (Dipterocarpaceae) highlights the ecological relevance of drought in aseasonal tropical rainforests.</title>
        <authorList>
            <person name="Ng K.K.S."/>
            <person name="Kobayashi M.J."/>
            <person name="Fawcett J.A."/>
            <person name="Hatakeyama M."/>
            <person name="Paape T."/>
            <person name="Ng C.H."/>
            <person name="Ang C.C."/>
            <person name="Tnah L.H."/>
            <person name="Lee C.T."/>
            <person name="Nishiyama T."/>
            <person name="Sese J."/>
            <person name="O'Brien M.J."/>
            <person name="Copetti D."/>
            <person name="Mohd Noor M.I."/>
            <person name="Ong R.C."/>
            <person name="Putra M."/>
            <person name="Sireger I.Z."/>
            <person name="Indrioko S."/>
            <person name="Kosugi Y."/>
            <person name="Izuno A."/>
            <person name="Isagi Y."/>
            <person name="Lee S.L."/>
            <person name="Shimizu K.K."/>
        </authorList>
    </citation>
    <scope>NUCLEOTIDE SEQUENCE [LARGE SCALE GENOMIC DNA]</scope>
    <source>
        <strain evidence="10">214</strain>
    </source>
</reference>
<protein>
    <recommendedName>
        <fullName evidence="12">Disease resistance protein RGA3</fullName>
    </recommendedName>
</protein>
<dbReference type="PANTHER" id="PTHR36766">
    <property type="entry name" value="PLANT BROAD-SPECTRUM MILDEW RESISTANCE PROTEIN RPW8"/>
    <property type="match status" value="1"/>
</dbReference>
<accession>A0AAV5LQ15</accession>
<dbReference type="Gene3D" id="1.10.8.430">
    <property type="entry name" value="Helical domain of apoptotic protease-activating factors"/>
    <property type="match status" value="1"/>
</dbReference>
<dbReference type="InterPro" id="IPR056789">
    <property type="entry name" value="LRR_R13L1-DRL21"/>
</dbReference>
<keyword evidence="11" id="KW-1185">Reference proteome</keyword>
<name>A0AAV5LQ15_9ROSI</name>
<dbReference type="InterPro" id="IPR041118">
    <property type="entry name" value="Rx_N"/>
</dbReference>
<feature type="domain" description="R13L1/DRL21-like LRR repeat region" evidence="9">
    <location>
        <begin position="652"/>
        <end position="783"/>
    </location>
</feature>
<dbReference type="Pfam" id="PF23559">
    <property type="entry name" value="WHD_DRP"/>
    <property type="match status" value="1"/>
</dbReference>
<dbReference type="InterPro" id="IPR058922">
    <property type="entry name" value="WHD_DRP"/>
</dbReference>
<proteinExistence type="predicted"/>
<dbReference type="Gene3D" id="3.40.50.300">
    <property type="entry name" value="P-loop containing nucleotide triphosphate hydrolases"/>
    <property type="match status" value="1"/>
</dbReference>
<dbReference type="FunFam" id="3.40.50.300:FF:001091">
    <property type="entry name" value="Probable disease resistance protein At1g61300"/>
    <property type="match status" value="1"/>
</dbReference>
<evidence type="ECO:0000259" key="9">
    <source>
        <dbReference type="Pfam" id="PF25019"/>
    </source>
</evidence>
<keyword evidence="5" id="KW-0067">ATP-binding</keyword>
<dbReference type="InterPro" id="IPR002182">
    <property type="entry name" value="NB-ARC"/>
</dbReference>
<evidence type="ECO:0000256" key="4">
    <source>
        <dbReference type="ARBA" id="ARBA00022821"/>
    </source>
</evidence>
<dbReference type="Pfam" id="PF18052">
    <property type="entry name" value="Rx_N"/>
    <property type="match status" value="1"/>
</dbReference>
<dbReference type="InterPro" id="IPR042197">
    <property type="entry name" value="Apaf_helical"/>
</dbReference>
<evidence type="ECO:0000259" key="7">
    <source>
        <dbReference type="Pfam" id="PF18052"/>
    </source>
</evidence>
<organism evidence="10 11">
    <name type="scientific">Rubroshorea leprosula</name>
    <dbReference type="NCBI Taxonomy" id="152421"/>
    <lineage>
        <taxon>Eukaryota</taxon>
        <taxon>Viridiplantae</taxon>
        <taxon>Streptophyta</taxon>
        <taxon>Embryophyta</taxon>
        <taxon>Tracheophyta</taxon>
        <taxon>Spermatophyta</taxon>
        <taxon>Magnoliopsida</taxon>
        <taxon>eudicotyledons</taxon>
        <taxon>Gunneridae</taxon>
        <taxon>Pentapetalae</taxon>
        <taxon>rosids</taxon>
        <taxon>malvids</taxon>
        <taxon>Malvales</taxon>
        <taxon>Dipterocarpaceae</taxon>
        <taxon>Rubroshorea</taxon>
    </lineage>
</organism>
<dbReference type="Pfam" id="PF00931">
    <property type="entry name" value="NB-ARC"/>
    <property type="match status" value="1"/>
</dbReference>
<evidence type="ECO:0008006" key="12">
    <source>
        <dbReference type="Google" id="ProtNLM"/>
    </source>
</evidence>
<dbReference type="SUPFAM" id="SSF52540">
    <property type="entry name" value="P-loop containing nucleoside triphosphate hydrolases"/>
    <property type="match status" value="1"/>
</dbReference>
<gene>
    <name evidence="10" type="ORF">SLEP1_g46659</name>
</gene>
<dbReference type="Pfam" id="PF25019">
    <property type="entry name" value="LRR_R13L1-DRL21"/>
    <property type="match status" value="1"/>
</dbReference>
<keyword evidence="1" id="KW-0433">Leucine-rich repeat</keyword>
<dbReference type="FunFam" id="1.10.10.10:FF:000322">
    <property type="entry name" value="Probable disease resistance protein At1g63360"/>
    <property type="match status" value="1"/>
</dbReference>
<dbReference type="GO" id="GO:0043531">
    <property type="term" value="F:ADP binding"/>
    <property type="evidence" value="ECO:0007669"/>
    <property type="project" value="InterPro"/>
</dbReference>
<evidence type="ECO:0000313" key="11">
    <source>
        <dbReference type="Proteomes" id="UP001054252"/>
    </source>
</evidence>
<evidence type="ECO:0000259" key="8">
    <source>
        <dbReference type="Pfam" id="PF23559"/>
    </source>
</evidence>
<dbReference type="SUPFAM" id="SSF52058">
    <property type="entry name" value="L domain-like"/>
    <property type="match status" value="1"/>
</dbReference>
<dbReference type="Gene3D" id="1.20.5.4130">
    <property type="match status" value="1"/>
</dbReference>
<keyword evidence="3" id="KW-0547">Nucleotide-binding</keyword>
<keyword evidence="2" id="KW-0677">Repeat</keyword>
<evidence type="ECO:0000313" key="10">
    <source>
        <dbReference type="EMBL" id="GKV38786.1"/>
    </source>
</evidence>
<dbReference type="AlphaFoldDB" id="A0AAV5LQ15"/>
<dbReference type="PANTHER" id="PTHR36766:SF70">
    <property type="entry name" value="DISEASE RESISTANCE PROTEIN RGA4"/>
    <property type="match status" value="1"/>
</dbReference>
<evidence type="ECO:0000256" key="3">
    <source>
        <dbReference type="ARBA" id="ARBA00022741"/>
    </source>
</evidence>
<keyword evidence="4" id="KW-0611">Plant defense</keyword>
<feature type="domain" description="Disease resistance protein winged helix" evidence="8">
    <location>
        <begin position="432"/>
        <end position="505"/>
    </location>
</feature>
<evidence type="ECO:0000256" key="1">
    <source>
        <dbReference type="ARBA" id="ARBA00022614"/>
    </source>
</evidence>
<feature type="domain" description="Disease resistance N-terminal" evidence="7">
    <location>
        <begin position="9"/>
        <end position="95"/>
    </location>
</feature>
<dbReference type="InterPro" id="IPR032675">
    <property type="entry name" value="LRR_dom_sf"/>
</dbReference>